<proteinExistence type="predicted"/>
<name>A0A2P2NV19_RHIMU</name>
<evidence type="ECO:0000313" key="1">
    <source>
        <dbReference type="EMBL" id="MBX46293.1"/>
    </source>
</evidence>
<accession>A0A2P2NV19</accession>
<dbReference type="EMBL" id="GGEC01065809">
    <property type="protein sequence ID" value="MBX46293.1"/>
    <property type="molecule type" value="Transcribed_RNA"/>
</dbReference>
<reference evidence="1" key="1">
    <citation type="submission" date="2018-02" db="EMBL/GenBank/DDBJ databases">
        <title>Rhizophora mucronata_Transcriptome.</title>
        <authorList>
            <person name="Meera S.P."/>
            <person name="Sreeshan A."/>
            <person name="Augustine A."/>
        </authorList>
    </citation>
    <scope>NUCLEOTIDE SEQUENCE</scope>
    <source>
        <tissue evidence="1">Leaf</tissue>
    </source>
</reference>
<sequence length="14" mass="1641">MISLFLSCSLFRSH</sequence>
<organism evidence="1">
    <name type="scientific">Rhizophora mucronata</name>
    <name type="common">Asiatic mangrove</name>
    <dbReference type="NCBI Taxonomy" id="61149"/>
    <lineage>
        <taxon>Eukaryota</taxon>
        <taxon>Viridiplantae</taxon>
        <taxon>Streptophyta</taxon>
        <taxon>Embryophyta</taxon>
        <taxon>Tracheophyta</taxon>
        <taxon>Spermatophyta</taxon>
        <taxon>Magnoliopsida</taxon>
        <taxon>eudicotyledons</taxon>
        <taxon>Gunneridae</taxon>
        <taxon>Pentapetalae</taxon>
        <taxon>rosids</taxon>
        <taxon>fabids</taxon>
        <taxon>Malpighiales</taxon>
        <taxon>Rhizophoraceae</taxon>
        <taxon>Rhizophora</taxon>
    </lineage>
</organism>
<protein>
    <submittedName>
        <fullName evidence="1">Uncharacterized protein</fullName>
    </submittedName>
</protein>